<evidence type="ECO:0000259" key="2">
    <source>
        <dbReference type="Pfam" id="PF26642"/>
    </source>
</evidence>
<dbReference type="EMBL" id="WOXT01000005">
    <property type="protein sequence ID" value="MUV15503.1"/>
    <property type="molecule type" value="Genomic_DNA"/>
</dbReference>
<reference evidence="3 4" key="1">
    <citation type="submission" date="2019-12" db="EMBL/GenBank/DDBJ databases">
        <authorList>
            <person name="Xu J."/>
        </authorList>
    </citation>
    <scope>NUCLEOTIDE SEQUENCE [LARGE SCALE GENOMIC DNA]</scope>
    <source>
        <strain evidence="3 4">HX-5-24</strain>
    </source>
</reference>
<feature type="domain" description="XAC0095-like" evidence="2">
    <location>
        <begin position="14"/>
        <end position="75"/>
    </location>
</feature>
<accession>A0A7C9LQJ4</accession>
<dbReference type="AlphaFoldDB" id="A0A7C9LQJ4"/>
<organism evidence="3 4">
    <name type="scientific">Noviluteimonas gilva</name>
    <dbReference type="NCBI Taxonomy" id="2682097"/>
    <lineage>
        <taxon>Bacteria</taxon>
        <taxon>Pseudomonadati</taxon>
        <taxon>Pseudomonadota</taxon>
        <taxon>Gammaproteobacteria</taxon>
        <taxon>Lysobacterales</taxon>
        <taxon>Lysobacteraceae</taxon>
        <taxon>Noviluteimonas</taxon>
    </lineage>
</organism>
<dbReference type="NCBIfam" id="NF047335">
    <property type="entry name" value="T3SS_XAC0095"/>
    <property type="match status" value="1"/>
</dbReference>
<gene>
    <name evidence="3" type="ORF">GN331_14950</name>
</gene>
<dbReference type="InterPro" id="IPR058099">
    <property type="entry name" value="T3SS_XAC0095_dom"/>
</dbReference>
<feature type="region of interest" description="Disordered" evidence="1">
    <location>
        <begin position="81"/>
        <end position="101"/>
    </location>
</feature>
<evidence type="ECO:0000256" key="1">
    <source>
        <dbReference type="SAM" id="MobiDB-lite"/>
    </source>
</evidence>
<dbReference type="Pfam" id="PF26642">
    <property type="entry name" value="XAC0095_dom"/>
    <property type="match status" value="1"/>
</dbReference>
<protein>
    <recommendedName>
        <fullName evidence="2">XAC0095-like domain-containing protein</fullName>
    </recommendedName>
</protein>
<proteinExistence type="predicted"/>
<sequence>MRKSPGAQHAAPIVYTLPEYAHVELIQLRDHLRLMAQLTECGGNASRLDARLRPDALAWWFSRLSRDVGWIVAATTNMAEAAAPATARKRKTRKSEQGSPA</sequence>
<evidence type="ECO:0000313" key="4">
    <source>
        <dbReference type="Proteomes" id="UP000479692"/>
    </source>
</evidence>
<evidence type="ECO:0000313" key="3">
    <source>
        <dbReference type="EMBL" id="MUV15503.1"/>
    </source>
</evidence>
<keyword evidence="4" id="KW-1185">Reference proteome</keyword>
<comment type="caution">
    <text evidence="3">The sequence shown here is derived from an EMBL/GenBank/DDBJ whole genome shotgun (WGS) entry which is preliminary data.</text>
</comment>
<dbReference type="Proteomes" id="UP000479692">
    <property type="component" value="Unassembled WGS sequence"/>
</dbReference>
<name>A0A7C9LQJ4_9GAMM</name>
<dbReference type="RefSeq" id="WP_156643093.1">
    <property type="nucleotide sequence ID" value="NZ_WOXT01000005.1"/>
</dbReference>